<dbReference type="GO" id="GO:0012505">
    <property type="term" value="C:endomembrane system"/>
    <property type="evidence" value="ECO:0007669"/>
    <property type="project" value="UniProtKB-SubCell"/>
</dbReference>
<evidence type="ECO:0000256" key="5">
    <source>
        <dbReference type="ARBA" id="ARBA00022729"/>
    </source>
</evidence>
<dbReference type="SUPFAM" id="SSF56112">
    <property type="entry name" value="Protein kinase-like (PK-like)"/>
    <property type="match status" value="1"/>
</dbReference>
<accession>A0A6A1WSY3</accession>
<dbReference type="Pfam" id="PF00560">
    <property type="entry name" value="LRR_1"/>
    <property type="match status" value="1"/>
</dbReference>
<evidence type="ECO:0000313" key="15">
    <source>
        <dbReference type="EMBL" id="KAB1226921.1"/>
    </source>
</evidence>
<evidence type="ECO:0000256" key="6">
    <source>
        <dbReference type="ARBA" id="ARBA00022737"/>
    </source>
</evidence>
<keyword evidence="2" id="KW-0134">Cell wall</keyword>
<reference evidence="14 16" key="2">
    <citation type="journal article" date="2019" name="Plant Biotechnol. J.">
        <title>The red bayberry genome and genetic basis of sex determination.</title>
        <authorList>
            <person name="Jia H.M."/>
            <person name="Jia H.J."/>
            <person name="Cai Q.L."/>
            <person name="Wang Y."/>
            <person name="Zhao H.B."/>
            <person name="Yang W.F."/>
            <person name="Wang G.Y."/>
            <person name="Li Y.H."/>
            <person name="Zhan D.L."/>
            <person name="Shen Y.T."/>
            <person name="Niu Q.F."/>
            <person name="Chang L."/>
            <person name="Qiu J."/>
            <person name="Zhao L."/>
            <person name="Xie H.B."/>
            <person name="Fu W.Y."/>
            <person name="Jin J."/>
            <person name="Li X.W."/>
            <person name="Jiao Y."/>
            <person name="Zhou C.C."/>
            <person name="Tu T."/>
            <person name="Chai C.Y."/>
            <person name="Gao J.L."/>
            <person name="Fan L.J."/>
            <person name="van de Weg E."/>
            <person name="Wang J.Y."/>
            <person name="Gao Z.S."/>
        </authorList>
    </citation>
    <scope>NUCLEOTIDE SEQUENCE [LARGE SCALE GENOMIC DNA]</scope>
    <source>
        <tissue evidence="14">Leaves</tissue>
    </source>
</reference>
<dbReference type="SUPFAM" id="SSF52058">
    <property type="entry name" value="L domain-like"/>
    <property type="match status" value="1"/>
</dbReference>
<feature type="transmembrane region" description="Helical" evidence="12">
    <location>
        <begin position="424"/>
        <end position="448"/>
    </location>
</feature>
<protein>
    <recommendedName>
        <fullName evidence="13">Protein kinase domain-containing protein</fullName>
    </recommendedName>
</protein>
<dbReference type="InterPro" id="IPR001611">
    <property type="entry name" value="Leu-rich_rpt"/>
</dbReference>
<evidence type="ECO:0000256" key="11">
    <source>
        <dbReference type="SAM" id="MobiDB-lite"/>
    </source>
</evidence>
<evidence type="ECO:0000256" key="7">
    <source>
        <dbReference type="ARBA" id="ARBA00022989"/>
    </source>
</evidence>
<gene>
    <name evidence="14" type="ORF">CJ030_MR1G003947</name>
    <name evidence="15" type="ORF">CJ030_MR1G003951</name>
</gene>
<feature type="compositionally biased region" description="Polar residues" evidence="11">
    <location>
        <begin position="28"/>
        <end position="40"/>
    </location>
</feature>
<dbReference type="GO" id="GO:0005524">
    <property type="term" value="F:ATP binding"/>
    <property type="evidence" value="ECO:0007669"/>
    <property type="project" value="InterPro"/>
</dbReference>
<evidence type="ECO:0000256" key="1">
    <source>
        <dbReference type="ARBA" id="ARBA00004191"/>
    </source>
</evidence>
<feature type="domain" description="Protein kinase" evidence="13">
    <location>
        <begin position="488"/>
        <end position="752"/>
    </location>
</feature>
<evidence type="ECO:0000256" key="2">
    <source>
        <dbReference type="ARBA" id="ARBA00022512"/>
    </source>
</evidence>
<organism evidence="14 16">
    <name type="scientific">Morella rubra</name>
    <name type="common">Chinese bayberry</name>
    <dbReference type="NCBI Taxonomy" id="262757"/>
    <lineage>
        <taxon>Eukaryota</taxon>
        <taxon>Viridiplantae</taxon>
        <taxon>Streptophyta</taxon>
        <taxon>Embryophyta</taxon>
        <taxon>Tracheophyta</taxon>
        <taxon>Spermatophyta</taxon>
        <taxon>Magnoliopsida</taxon>
        <taxon>eudicotyledons</taxon>
        <taxon>Gunneridae</taxon>
        <taxon>Pentapetalae</taxon>
        <taxon>rosids</taxon>
        <taxon>fabids</taxon>
        <taxon>Fagales</taxon>
        <taxon>Myricaceae</taxon>
        <taxon>Morella</taxon>
    </lineage>
</organism>
<dbReference type="PANTHER" id="PTHR46084">
    <property type="entry name" value="PROTEIN MALE DISCOVERER 2"/>
    <property type="match status" value="1"/>
</dbReference>
<keyword evidence="8 12" id="KW-0472">Membrane</keyword>
<keyword evidence="7 12" id="KW-1133">Transmembrane helix</keyword>
<dbReference type="InterPro" id="IPR013210">
    <property type="entry name" value="LRR_N_plant-typ"/>
</dbReference>
<dbReference type="AlphaFoldDB" id="A0A6A1WSY3"/>
<dbReference type="EMBL" id="RXIC02000019">
    <property type="protein sequence ID" value="KAB1226921.1"/>
    <property type="molecule type" value="Genomic_DNA"/>
</dbReference>
<keyword evidence="4 12" id="KW-0812">Transmembrane</keyword>
<dbReference type="OrthoDB" id="291737at2759"/>
<dbReference type="GO" id="GO:0004672">
    <property type="term" value="F:protein kinase activity"/>
    <property type="evidence" value="ECO:0007669"/>
    <property type="project" value="InterPro"/>
</dbReference>
<dbReference type="Pfam" id="PF07714">
    <property type="entry name" value="PK_Tyr_Ser-Thr"/>
    <property type="match status" value="1"/>
</dbReference>
<feature type="region of interest" description="Disordered" evidence="11">
    <location>
        <begin position="21"/>
        <end position="40"/>
    </location>
</feature>
<reference evidence="14" key="1">
    <citation type="submission" date="2018-07" db="EMBL/GenBank/DDBJ databases">
        <authorList>
            <person name="Gao Z.-S."/>
            <person name="Jia H.-M."/>
            <person name="Jia H.-J."/>
            <person name="Cai Q.-L."/>
            <person name="Wang Y."/>
            <person name="Zhao H.-B."/>
        </authorList>
    </citation>
    <scope>NUCLEOTIDE SEQUENCE</scope>
    <source>
        <tissue evidence="14">Leaves</tissue>
    </source>
</reference>
<reference evidence="14" key="3">
    <citation type="submission" date="2019-09" db="EMBL/GenBank/DDBJ databases">
        <authorList>
            <person name="Gao Z."/>
        </authorList>
    </citation>
    <scope>NUCLEOTIDE SEQUENCE</scope>
    <source>
        <tissue evidence="14">Leaves</tissue>
    </source>
</reference>
<keyword evidence="2" id="KW-0964">Secreted</keyword>
<keyword evidence="3" id="KW-0433">Leucine-rich repeat</keyword>
<name>A0A6A1WSY3_9ROSI</name>
<sequence>MGRQPAGHKAKAKYVTELPRNPDAVPGWTQQASLSDSVSHPRNTGLRVPISCAESPILSLKVLSFLEMDGRWWRINQLKLRMSVFVLVLSLFIGNPSLCSSLNSEGLALLRFRDRVVSDPYGVLSDWNENIGVVDPCAWFGVECSDGNVVSLTLKDLCLEGTLAPELGKLAYIKSIILRNNLLSGYIPKEIGELKDLEVLDLGYNNFSGPFPSDFSSNLSLNILLLDNNKFLGIISPELYELKTLSELQADDNQLTGTPLRVSCNSGSSTWDTAKFDKARQRELQAVDVSSPSRGKKKNERGSSSPSPPPFSSPRDSLPPSASPSPFSPILAPSDSPLSASPLSNSPSESPLEVPVSSPSQSPSYIFMTPSITPILAPAPASIIPANPPIIVSAPTDSHWDPNPSSASTPSPLVNKNYKTKNHVVLILVGIIGGCLFILLSVIGIVFCRSNKVVSVRPWATGLSGQLQKAFVTGVPKLNRQELEAACEDFSNIIDSFSDGTIYKGTLSSGVEIAVTSIAVTSPEDWSKSLEAQFRKKIETLSKVNHKNFVNLIGYCEEEKPFTRMMVFEYAPNGTLFEHLHVKEAEHLDWGMRLRISMGMAYCLEYMHQLTPPIYHKNLQSSSIYLTEDYATKVSDFSFGNDLAAAKTEPAAMELLEIPSVEPTSNVYSFGVILLEMMTGRIPYSENGGPPADWASNCLKGDKPLGEMVDPTLESFQMDDLEKLFELVKDCVQPDPLKRPTMREITAKLKEITAMGPDGATPRLSPLWWAELEIMSAESNN</sequence>
<dbReference type="InterPro" id="IPR011009">
    <property type="entry name" value="Kinase-like_dom_sf"/>
</dbReference>
<dbReference type="InterPro" id="IPR001245">
    <property type="entry name" value="Ser-Thr/Tyr_kinase_cat_dom"/>
</dbReference>
<evidence type="ECO:0000256" key="9">
    <source>
        <dbReference type="ARBA" id="ARBA00038043"/>
    </source>
</evidence>
<feature type="compositionally biased region" description="Low complexity" evidence="11">
    <location>
        <begin position="328"/>
        <end position="357"/>
    </location>
</feature>
<comment type="subcellular location">
    <subcellularLocation>
        <location evidence="10">Endomembrane system</location>
        <topology evidence="10">Single-pass type I membrane protein</topology>
    </subcellularLocation>
    <subcellularLocation>
        <location evidence="1">Secreted</location>
        <location evidence="1">Cell wall</location>
    </subcellularLocation>
</comment>
<dbReference type="Proteomes" id="UP000516437">
    <property type="component" value="Chromosome 1"/>
</dbReference>
<dbReference type="PROSITE" id="PS50011">
    <property type="entry name" value="PROTEIN_KINASE_DOM"/>
    <property type="match status" value="1"/>
</dbReference>
<dbReference type="Gene3D" id="1.10.510.10">
    <property type="entry name" value="Transferase(Phosphotransferase) domain 1"/>
    <property type="match status" value="1"/>
</dbReference>
<dbReference type="Gene3D" id="3.80.10.10">
    <property type="entry name" value="Ribonuclease Inhibitor"/>
    <property type="match status" value="1"/>
</dbReference>
<dbReference type="InterPro" id="IPR000719">
    <property type="entry name" value="Prot_kinase_dom"/>
</dbReference>
<evidence type="ECO:0000259" key="13">
    <source>
        <dbReference type="PROSITE" id="PS50011"/>
    </source>
</evidence>
<evidence type="ECO:0000256" key="3">
    <source>
        <dbReference type="ARBA" id="ARBA00022614"/>
    </source>
</evidence>
<comment type="similarity">
    <text evidence="9">Belongs to the polygalacturonase-inhibiting protein family.</text>
</comment>
<dbReference type="EMBL" id="RXIC02000019">
    <property type="protein sequence ID" value="KAB1226917.1"/>
    <property type="molecule type" value="Genomic_DNA"/>
</dbReference>
<evidence type="ECO:0000256" key="8">
    <source>
        <dbReference type="ARBA" id="ARBA00023136"/>
    </source>
</evidence>
<evidence type="ECO:0000256" key="12">
    <source>
        <dbReference type="SAM" id="Phobius"/>
    </source>
</evidence>
<proteinExistence type="inferred from homology"/>
<comment type="caution">
    <text evidence="14">The sequence shown here is derived from an EMBL/GenBank/DDBJ whole genome shotgun (WGS) entry which is preliminary data.</text>
</comment>
<dbReference type="FunFam" id="3.30.200.20:FF:000489">
    <property type="entry name" value="Inactive receptor-like serine/threonine-protein kinase"/>
    <property type="match status" value="1"/>
</dbReference>
<keyword evidence="16" id="KW-1185">Reference proteome</keyword>
<dbReference type="FunFam" id="3.80.10.10:FF:000400">
    <property type="entry name" value="Nuclear pore complex protein NUP107"/>
    <property type="match status" value="1"/>
</dbReference>
<feature type="region of interest" description="Disordered" evidence="11">
    <location>
        <begin position="283"/>
        <end position="357"/>
    </location>
</feature>
<dbReference type="InterPro" id="IPR032675">
    <property type="entry name" value="LRR_dom_sf"/>
</dbReference>
<dbReference type="Pfam" id="PF08263">
    <property type="entry name" value="LRRNT_2"/>
    <property type="match status" value="1"/>
</dbReference>
<evidence type="ECO:0000256" key="4">
    <source>
        <dbReference type="ARBA" id="ARBA00022692"/>
    </source>
</evidence>
<evidence type="ECO:0000313" key="14">
    <source>
        <dbReference type="EMBL" id="KAB1226917.1"/>
    </source>
</evidence>
<evidence type="ECO:0000256" key="10">
    <source>
        <dbReference type="ARBA" id="ARBA00046288"/>
    </source>
</evidence>
<evidence type="ECO:0000313" key="16">
    <source>
        <dbReference type="Proteomes" id="UP000516437"/>
    </source>
</evidence>
<dbReference type="Gene3D" id="3.30.200.20">
    <property type="entry name" value="Phosphorylase Kinase, domain 1"/>
    <property type="match status" value="1"/>
</dbReference>
<keyword evidence="5" id="KW-0732">Signal</keyword>
<keyword evidence="6" id="KW-0677">Repeat</keyword>
<dbReference type="PANTHER" id="PTHR46084:SF14">
    <property type="entry name" value="PROTEIN KINASE DOMAIN-CONTAINING PROTEIN"/>
    <property type="match status" value="1"/>
</dbReference>